<feature type="transmembrane region" description="Helical" evidence="1">
    <location>
        <begin position="6"/>
        <end position="26"/>
    </location>
</feature>
<evidence type="ECO:0000313" key="3">
    <source>
        <dbReference type="Proteomes" id="UP000317938"/>
    </source>
</evidence>
<proteinExistence type="predicted"/>
<sequence length="163" mass="19188">MDINLLVKVSTTITALMAIGLTYWTIRTQQKHNKLSVAPRLCDWLHTQDNSVHYDIINKGLGTAKVSKFTFIVDGQEMCWSEFDKDIRHYFEKELNEAHQHTSGLSADSYIAKDERIRVLELHFLPKLELSLILKRLTKRYQLKIKYYSLYEEPFTYESNLND</sequence>
<keyword evidence="1" id="KW-0812">Transmembrane</keyword>
<gene>
    <name evidence="2" type="ORF">FQP85_12130</name>
</gene>
<accession>A0ABY3FDW6</accession>
<dbReference type="EMBL" id="VNFF01000010">
    <property type="protein sequence ID" value="TVU82913.1"/>
    <property type="molecule type" value="Genomic_DNA"/>
</dbReference>
<keyword evidence="3" id="KW-1185">Reference proteome</keyword>
<protein>
    <submittedName>
        <fullName evidence="2">Uncharacterized protein</fullName>
    </submittedName>
</protein>
<reference evidence="2 3" key="1">
    <citation type="submission" date="2019-07" db="EMBL/GenBank/DDBJ databases">
        <title>Diversity of Bacteria from Kongsfjorden, Arctic.</title>
        <authorList>
            <person name="Yu Y."/>
        </authorList>
    </citation>
    <scope>NUCLEOTIDE SEQUENCE [LARGE SCALE GENOMIC DNA]</scope>
    <source>
        <strain evidence="2 3">SM1927</strain>
    </source>
</reference>
<evidence type="ECO:0000313" key="2">
    <source>
        <dbReference type="EMBL" id="TVU82913.1"/>
    </source>
</evidence>
<dbReference type="Proteomes" id="UP000317938">
    <property type="component" value="Unassembled WGS sequence"/>
</dbReference>
<keyword evidence="1" id="KW-1133">Transmembrane helix</keyword>
<name>A0ABY3FDW6_9GAMM</name>
<dbReference type="RefSeq" id="WP_145238644.1">
    <property type="nucleotide sequence ID" value="NZ_VNFF01000010.1"/>
</dbReference>
<evidence type="ECO:0000256" key="1">
    <source>
        <dbReference type="SAM" id="Phobius"/>
    </source>
</evidence>
<keyword evidence="1" id="KW-0472">Membrane</keyword>
<comment type="caution">
    <text evidence="2">The sequence shown here is derived from an EMBL/GenBank/DDBJ whole genome shotgun (WGS) entry which is preliminary data.</text>
</comment>
<organism evidence="2 3">
    <name type="scientific">Pseudoalteromonas neustonica</name>
    <dbReference type="NCBI Taxonomy" id="1840331"/>
    <lineage>
        <taxon>Bacteria</taxon>
        <taxon>Pseudomonadati</taxon>
        <taxon>Pseudomonadota</taxon>
        <taxon>Gammaproteobacteria</taxon>
        <taxon>Alteromonadales</taxon>
        <taxon>Pseudoalteromonadaceae</taxon>
        <taxon>Pseudoalteromonas</taxon>
    </lineage>
</organism>